<dbReference type="GO" id="GO:0006508">
    <property type="term" value="P:proteolysis"/>
    <property type="evidence" value="ECO:0007669"/>
    <property type="project" value="InterPro"/>
</dbReference>
<dbReference type="AlphaFoldDB" id="A0A8T1LXW0"/>
<dbReference type="Pfam" id="PF00089">
    <property type="entry name" value="Trypsin"/>
    <property type="match status" value="1"/>
</dbReference>
<feature type="domain" description="Peptidase S1" evidence="1">
    <location>
        <begin position="57"/>
        <end position="173"/>
    </location>
</feature>
<dbReference type="InterPro" id="IPR043504">
    <property type="entry name" value="Peptidase_S1_PA_chymotrypsin"/>
</dbReference>
<dbReference type="GO" id="GO:0004252">
    <property type="term" value="F:serine-type endopeptidase activity"/>
    <property type="evidence" value="ECO:0007669"/>
    <property type="project" value="InterPro"/>
</dbReference>
<organism evidence="2 3">
    <name type="scientific">Clonorchis sinensis</name>
    <name type="common">Chinese liver fluke</name>
    <dbReference type="NCBI Taxonomy" id="79923"/>
    <lineage>
        <taxon>Eukaryota</taxon>
        <taxon>Metazoa</taxon>
        <taxon>Spiralia</taxon>
        <taxon>Lophotrochozoa</taxon>
        <taxon>Platyhelminthes</taxon>
        <taxon>Trematoda</taxon>
        <taxon>Digenea</taxon>
        <taxon>Opisthorchiida</taxon>
        <taxon>Opisthorchiata</taxon>
        <taxon>Opisthorchiidae</taxon>
        <taxon>Clonorchis</taxon>
    </lineage>
</organism>
<dbReference type="EMBL" id="NIRI02000077">
    <property type="protein sequence ID" value="KAG5441416.1"/>
    <property type="molecule type" value="Genomic_DNA"/>
</dbReference>
<dbReference type="Proteomes" id="UP000286415">
    <property type="component" value="Unassembled WGS sequence"/>
</dbReference>
<evidence type="ECO:0000259" key="1">
    <source>
        <dbReference type="Pfam" id="PF00089"/>
    </source>
</evidence>
<keyword evidence="3" id="KW-1185">Reference proteome</keyword>
<accession>A0A8T1LXW0</accession>
<reference evidence="2 3" key="2">
    <citation type="journal article" date="2021" name="Genomics">
        <title>High-quality reference genome for Clonorchis sinensis.</title>
        <authorList>
            <person name="Young N.D."/>
            <person name="Stroehlein A.J."/>
            <person name="Kinkar L."/>
            <person name="Wang T."/>
            <person name="Sohn W.M."/>
            <person name="Chang B.C.H."/>
            <person name="Kaur P."/>
            <person name="Weisz D."/>
            <person name="Dudchenko O."/>
            <person name="Aiden E.L."/>
            <person name="Korhonen P.K."/>
            <person name="Gasser R.B."/>
        </authorList>
    </citation>
    <scope>NUCLEOTIDE SEQUENCE [LARGE SCALE GENOMIC DNA]</scope>
    <source>
        <strain evidence="2">Cs-k2</strain>
    </source>
</reference>
<dbReference type="InterPro" id="IPR009003">
    <property type="entry name" value="Peptidase_S1_PA"/>
</dbReference>
<gene>
    <name evidence="2" type="ORF">CSKR_202192</name>
</gene>
<evidence type="ECO:0000313" key="3">
    <source>
        <dbReference type="Proteomes" id="UP000286415"/>
    </source>
</evidence>
<name>A0A8T1LXW0_CLOSI</name>
<comment type="caution">
    <text evidence="2">The sequence shown here is derived from an EMBL/GenBank/DDBJ whole genome shotgun (WGS) entry which is preliminary data.</text>
</comment>
<reference evidence="2 3" key="1">
    <citation type="journal article" date="2018" name="Biotechnol. Adv.">
        <title>Improved genomic resources and new bioinformatic workflow for the carcinogenic parasite Clonorchis sinensis: Biotechnological implications.</title>
        <authorList>
            <person name="Wang D."/>
            <person name="Korhonen P.K."/>
            <person name="Gasser R.B."/>
            <person name="Young N.D."/>
        </authorList>
    </citation>
    <scope>NUCLEOTIDE SEQUENCE [LARGE SCALE GENOMIC DNA]</scope>
    <source>
        <strain evidence="2">Cs-k2</strain>
    </source>
</reference>
<protein>
    <recommendedName>
        <fullName evidence="1">Peptidase S1 domain-containing protein</fullName>
    </recommendedName>
</protein>
<proteinExistence type="predicted"/>
<sequence>MQTILTHISDRNSRVGDRFTARCPVPIQNCAHRRTYPSLGLIALISLHISLCNVDRHTSNSVPPNIQLSHSPTCYTHENYSNNNEPYDIALLKLSTPLDLTRPNISIVNLPTTPNSTLPQVNETGAIVGFGIFKHPDIDPTTAQLATFKVVTQNKCSQLHGAYDPTYNFCVDDEVGR</sequence>
<dbReference type="InterPro" id="IPR001254">
    <property type="entry name" value="Trypsin_dom"/>
</dbReference>
<dbReference type="OrthoDB" id="6045329at2759"/>
<dbReference type="Gene3D" id="2.40.10.10">
    <property type="entry name" value="Trypsin-like serine proteases"/>
    <property type="match status" value="2"/>
</dbReference>
<evidence type="ECO:0000313" key="2">
    <source>
        <dbReference type="EMBL" id="KAG5441416.1"/>
    </source>
</evidence>
<dbReference type="SUPFAM" id="SSF50494">
    <property type="entry name" value="Trypsin-like serine proteases"/>
    <property type="match status" value="1"/>
</dbReference>